<evidence type="ECO:0000259" key="3">
    <source>
        <dbReference type="PROSITE" id="PS51278"/>
    </source>
</evidence>
<dbReference type="InterPro" id="IPR000836">
    <property type="entry name" value="PRTase_dom"/>
</dbReference>
<keyword evidence="4" id="KW-0328">Glycosyltransferase</keyword>
<dbReference type="SUPFAM" id="SSF56235">
    <property type="entry name" value="N-terminal nucleophile aminohydrolases (Ntn hydrolases)"/>
    <property type="match status" value="1"/>
</dbReference>
<organism evidence="4 5">
    <name type="scientific">Pontibacter chinhatensis</name>
    <dbReference type="NCBI Taxonomy" id="1436961"/>
    <lineage>
        <taxon>Bacteria</taxon>
        <taxon>Pseudomonadati</taxon>
        <taxon>Bacteroidota</taxon>
        <taxon>Cytophagia</taxon>
        <taxon>Cytophagales</taxon>
        <taxon>Hymenobacteraceae</taxon>
        <taxon>Pontibacter</taxon>
    </lineage>
</organism>
<dbReference type="OrthoDB" id="9801213at2"/>
<gene>
    <name evidence="4" type="ORF">SAMN05421739_10764</name>
</gene>
<dbReference type="EMBL" id="FOOT01000007">
    <property type="protein sequence ID" value="SFH20438.1"/>
    <property type="molecule type" value="Genomic_DNA"/>
</dbReference>
<evidence type="ECO:0000256" key="2">
    <source>
        <dbReference type="ARBA" id="ARBA00022962"/>
    </source>
</evidence>
<dbReference type="Pfam" id="PF13537">
    <property type="entry name" value="GATase_7"/>
    <property type="match status" value="1"/>
</dbReference>
<dbReference type="SUPFAM" id="SSF53271">
    <property type="entry name" value="PRTase-like"/>
    <property type="match status" value="1"/>
</dbReference>
<dbReference type="RefSeq" id="WP_092104459.1">
    <property type="nucleotide sequence ID" value="NZ_FOOT01000007.1"/>
</dbReference>
<dbReference type="InterPro" id="IPR017932">
    <property type="entry name" value="GATase_2_dom"/>
</dbReference>
<sequence length="631" mass="72233">MSDAIKHECGIALIRLRKPISYYADKYGTPMYGINKLYLLMQKQHNRGQDGAGVASIKINALPGIDYISRFRSVKTRAIDSIFGKISKEYRKLKENYPDQVEDVEWVWENLPFLGDVYLGHLRYGTHGVNSVDSCHPMVRENNWRSRSLAVAGNFNMTNVDEQFNKLLDLGQHPKHKSDTITVLEKIGHFLDEENQMLFDEFKKGDYTNKEITTLIEQHLNLQRVLKRACKDFDGGYAMAGLTGFGSSFVVRDPNGIRPAYYYMDDEVVVVASEKPAIKTAFGIEYNEIKEIAPGHALIVDKAGNPEMKEIVEPREKLSCSFERIYFSRGNDPEIYTERKNMGKLLCRQILEAVNYDLKNTVFSYIPNTAETSWLGMMKGIENHLRDYRKQAILNQKLTEEELDEILQFKPRAEKLVIKDVKLRTFITDDDSRNDLVTHVYDTTYEVVKKGVDTLVVLDDSIVRGTTLEKSIIKMLDKLEPKKIIIVSCAPQIRYPDCYGIDMSRMKEFVAFRALLDLLKDRGQSHKVQETYNKCVAAAGTPAFKQTNFVQELYNMFTHDEISNKVAQIVKAPDVKAEVQVIYQTIEDLHQACPNHKGDWYFTGNYPTPGGTGVVNRAFMNYIENKSGRAY</sequence>
<protein>
    <submittedName>
        <fullName evidence="4">Amidophosphoribosyltransferase</fullName>
    </submittedName>
</protein>
<dbReference type="Proteomes" id="UP000198724">
    <property type="component" value="Unassembled WGS sequence"/>
</dbReference>
<dbReference type="PANTHER" id="PTHR11907">
    <property type="entry name" value="AMIDOPHOSPHORIBOSYLTRANSFERASE"/>
    <property type="match status" value="1"/>
</dbReference>
<name>A0A1I2Y3U1_9BACT</name>
<dbReference type="PROSITE" id="PS51278">
    <property type="entry name" value="GATASE_TYPE_2"/>
    <property type="match status" value="1"/>
</dbReference>
<dbReference type="STRING" id="1436961.SAMN05421739_10764"/>
<keyword evidence="1 4" id="KW-0808">Transferase</keyword>
<dbReference type="InterPro" id="IPR029057">
    <property type="entry name" value="PRTase-like"/>
</dbReference>
<dbReference type="InterPro" id="IPR029055">
    <property type="entry name" value="Ntn_hydrolases_N"/>
</dbReference>
<reference evidence="5" key="1">
    <citation type="submission" date="2016-10" db="EMBL/GenBank/DDBJ databases">
        <authorList>
            <person name="Varghese N."/>
            <person name="Submissions S."/>
        </authorList>
    </citation>
    <scope>NUCLEOTIDE SEQUENCE [LARGE SCALE GENOMIC DNA]</scope>
    <source>
        <strain evidence="5">LP51</strain>
    </source>
</reference>
<dbReference type="CDD" id="cd06223">
    <property type="entry name" value="PRTases_typeI"/>
    <property type="match status" value="1"/>
</dbReference>
<keyword evidence="5" id="KW-1185">Reference proteome</keyword>
<dbReference type="GO" id="GO:0016757">
    <property type="term" value="F:glycosyltransferase activity"/>
    <property type="evidence" value="ECO:0007669"/>
    <property type="project" value="UniProtKB-KW"/>
</dbReference>
<accession>A0A1I2Y3U1</accession>
<evidence type="ECO:0000313" key="4">
    <source>
        <dbReference type="EMBL" id="SFH20438.1"/>
    </source>
</evidence>
<evidence type="ECO:0000313" key="5">
    <source>
        <dbReference type="Proteomes" id="UP000198724"/>
    </source>
</evidence>
<proteinExistence type="predicted"/>
<keyword evidence="2" id="KW-0315">Glutamine amidotransferase</keyword>
<dbReference type="AlphaFoldDB" id="A0A1I2Y3U1"/>
<feature type="domain" description="Glutamine amidotransferase type-2" evidence="3">
    <location>
        <begin position="9"/>
        <end position="303"/>
    </location>
</feature>
<dbReference type="Gene3D" id="3.60.20.10">
    <property type="entry name" value="Glutamine Phosphoribosylpyrophosphate, subunit 1, domain 1"/>
    <property type="match status" value="1"/>
</dbReference>
<evidence type="ECO:0000256" key="1">
    <source>
        <dbReference type="ARBA" id="ARBA00022679"/>
    </source>
</evidence>